<accession>A0A813S708</accession>
<comment type="subcellular location">
    <subcellularLocation>
        <location evidence="1">Membrane</location>
    </subcellularLocation>
</comment>
<evidence type="ECO:0000256" key="2">
    <source>
        <dbReference type="ARBA" id="ARBA00009530"/>
    </source>
</evidence>
<proteinExistence type="inferred from homology"/>
<dbReference type="PROSITE" id="PS01309">
    <property type="entry name" value="UPF0057"/>
    <property type="match status" value="1"/>
</dbReference>
<dbReference type="InterPro" id="IPR000612">
    <property type="entry name" value="PMP3"/>
</dbReference>
<dbReference type="Proteomes" id="UP000663852">
    <property type="component" value="Unassembled WGS sequence"/>
</dbReference>
<evidence type="ECO:0000256" key="4">
    <source>
        <dbReference type="ARBA" id="ARBA00022989"/>
    </source>
</evidence>
<evidence type="ECO:0000256" key="6">
    <source>
        <dbReference type="SAM" id="Phobius"/>
    </source>
</evidence>
<dbReference type="OrthoDB" id="2802411at2759"/>
<organism evidence="7 8">
    <name type="scientific">Adineta ricciae</name>
    <name type="common">Rotifer</name>
    <dbReference type="NCBI Taxonomy" id="249248"/>
    <lineage>
        <taxon>Eukaryota</taxon>
        <taxon>Metazoa</taxon>
        <taxon>Spiralia</taxon>
        <taxon>Gnathifera</taxon>
        <taxon>Rotifera</taxon>
        <taxon>Eurotatoria</taxon>
        <taxon>Bdelloidea</taxon>
        <taxon>Adinetida</taxon>
        <taxon>Adinetidae</taxon>
        <taxon>Adineta</taxon>
    </lineage>
</organism>
<keyword evidence="5 6" id="KW-0472">Membrane</keyword>
<evidence type="ECO:0000256" key="3">
    <source>
        <dbReference type="ARBA" id="ARBA00022692"/>
    </source>
</evidence>
<dbReference type="Pfam" id="PF01679">
    <property type="entry name" value="Pmp3"/>
    <property type="match status" value="1"/>
</dbReference>
<evidence type="ECO:0000313" key="7">
    <source>
        <dbReference type="EMBL" id="CAF0790431.1"/>
    </source>
</evidence>
<sequence>MNKKREEAFSDLLATLSKMVSTLILVIIALFVPPLAVYLHENSCNNVTILNLILTILFFLPGLIHALWVILK</sequence>
<keyword evidence="3 6" id="KW-0812">Transmembrane</keyword>
<comment type="similarity">
    <text evidence="2">Belongs to the UPF0057 (PMP3) family.</text>
</comment>
<protein>
    <submittedName>
        <fullName evidence="7">Uncharacterized protein</fullName>
    </submittedName>
</protein>
<comment type="caution">
    <text evidence="7">The sequence shown here is derived from an EMBL/GenBank/DDBJ whole genome shotgun (WGS) entry which is preliminary data.</text>
</comment>
<dbReference type="GO" id="GO:0016020">
    <property type="term" value="C:membrane"/>
    <property type="evidence" value="ECO:0007669"/>
    <property type="project" value="UniProtKB-SubCell"/>
</dbReference>
<keyword evidence="4 6" id="KW-1133">Transmembrane helix</keyword>
<gene>
    <name evidence="7" type="ORF">EDS130_LOCUS4319</name>
</gene>
<evidence type="ECO:0000256" key="5">
    <source>
        <dbReference type="ARBA" id="ARBA00023136"/>
    </source>
</evidence>
<dbReference type="EMBL" id="CAJNOJ010000011">
    <property type="protein sequence ID" value="CAF0790431.1"/>
    <property type="molecule type" value="Genomic_DNA"/>
</dbReference>
<feature type="transmembrane region" description="Helical" evidence="6">
    <location>
        <begin position="49"/>
        <end position="71"/>
    </location>
</feature>
<reference evidence="7" key="1">
    <citation type="submission" date="2021-02" db="EMBL/GenBank/DDBJ databases">
        <authorList>
            <person name="Nowell W R."/>
        </authorList>
    </citation>
    <scope>NUCLEOTIDE SEQUENCE</scope>
</reference>
<evidence type="ECO:0000256" key="1">
    <source>
        <dbReference type="ARBA" id="ARBA00004370"/>
    </source>
</evidence>
<feature type="transmembrane region" description="Helical" evidence="6">
    <location>
        <begin position="12"/>
        <end position="37"/>
    </location>
</feature>
<name>A0A813S708_ADIRI</name>
<dbReference type="AlphaFoldDB" id="A0A813S708"/>
<dbReference type="PANTHER" id="PTHR21659:SF42">
    <property type="entry name" value="UPF0057 MEMBRANE PROTEIN ZK632.10-RELATED"/>
    <property type="match status" value="1"/>
</dbReference>
<evidence type="ECO:0000313" key="8">
    <source>
        <dbReference type="Proteomes" id="UP000663852"/>
    </source>
</evidence>
<dbReference type="PANTHER" id="PTHR21659">
    <property type="entry name" value="HYDROPHOBIC PROTEIN RCI2 LOW TEMPERATURE AND SALT RESPONSIVE PROTEIN LTI6 -RELATED"/>
    <property type="match status" value="1"/>
</dbReference>